<dbReference type="Proteomes" id="UP000823388">
    <property type="component" value="Chromosome 4N"/>
</dbReference>
<dbReference type="EMBL" id="CM029044">
    <property type="protein sequence ID" value="KAG2603850.1"/>
    <property type="molecule type" value="Genomic_DNA"/>
</dbReference>
<organism evidence="1 2">
    <name type="scientific">Panicum virgatum</name>
    <name type="common">Blackwell switchgrass</name>
    <dbReference type="NCBI Taxonomy" id="38727"/>
    <lineage>
        <taxon>Eukaryota</taxon>
        <taxon>Viridiplantae</taxon>
        <taxon>Streptophyta</taxon>
        <taxon>Embryophyta</taxon>
        <taxon>Tracheophyta</taxon>
        <taxon>Spermatophyta</taxon>
        <taxon>Magnoliopsida</taxon>
        <taxon>Liliopsida</taxon>
        <taxon>Poales</taxon>
        <taxon>Poaceae</taxon>
        <taxon>PACMAD clade</taxon>
        <taxon>Panicoideae</taxon>
        <taxon>Panicodae</taxon>
        <taxon>Paniceae</taxon>
        <taxon>Panicinae</taxon>
        <taxon>Panicum</taxon>
        <taxon>Panicum sect. Hiantes</taxon>
    </lineage>
</organism>
<protein>
    <submittedName>
        <fullName evidence="1">Uncharacterized protein</fullName>
    </submittedName>
</protein>
<accession>A0A8T0SYC4</accession>
<reference evidence="1" key="1">
    <citation type="submission" date="2020-05" db="EMBL/GenBank/DDBJ databases">
        <title>WGS assembly of Panicum virgatum.</title>
        <authorList>
            <person name="Lovell J.T."/>
            <person name="Jenkins J."/>
            <person name="Shu S."/>
            <person name="Juenger T.E."/>
            <person name="Schmutz J."/>
        </authorList>
    </citation>
    <scope>NUCLEOTIDE SEQUENCE</scope>
    <source>
        <strain evidence="1">AP13</strain>
    </source>
</reference>
<proteinExistence type="predicted"/>
<comment type="caution">
    <text evidence="1">The sequence shown here is derived from an EMBL/GenBank/DDBJ whole genome shotgun (WGS) entry which is preliminary data.</text>
</comment>
<name>A0A8T0SYC4_PANVG</name>
<evidence type="ECO:0000313" key="1">
    <source>
        <dbReference type="EMBL" id="KAG2603850.1"/>
    </source>
</evidence>
<keyword evidence="2" id="KW-1185">Reference proteome</keyword>
<sequence length="136" mass="15152">MPERKAMCRLLYTRRQAGGFLLNRRVVAGQLACSRKLTAALSHRFPSATRAPYPSVHRSILVGLASCNLRGGSDRQHGLNCTEPEIAKTPFYGQLSTESLHLQNPQHQNSRKKISISVNMAILHPQSYFTPGKLIQ</sequence>
<gene>
    <name evidence="1" type="ORF">PVAP13_4NG014267</name>
</gene>
<evidence type="ECO:0000313" key="2">
    <source>
        <dbReference type="Proteomes" id="UP000823388"/>
    </source>
</evidence>
<dbReference type="AlphaFoldDB" id="A0A8T0SYC4"/>